<feature type="compositionally biased region" description="Low complexity" evidence="1">
    <location>
        <begin position="515"/>
        <end position="526"/>
    </location>
</feature>
<dbReference type="SUPFAM" id="SSF56235">
    <property type="entry name" value="N-terminal nucleophile aminohydrolases (Ntn hydrolases)"/>
    <property type="match status" value="1"/>
</dbReference>
<dbReference type="InterPro" id="IPR043138">
    <property type="entry name" value="GGT_lsub"/>
</dbReference>
<dbReference type="Pfam" id="PF01019">
    <property type="entry name" value="G_glu_transpept"/>
    <property type="match status" value="1"/>
</dbReference>
<name>A0ABT7SYR9_9ALTE</name>
<dbReference type="EMBL" id="JAUCBP010000010">
    <property type="protein sequence ID" value="MDM7861336.1"/>
    <property type="molecule type" value="Genomic_DNA"/>
</dbReference>
<dbReference type="PANTHER" id="PTHR43881">
    <property type="entry name" value="GAMMA-GLUTAMYLTRANSPEPTIDASE (AFU_ORTHOLOGUE AFUA_4G13580)"/>
    <property type="match status" value="1"/>
</dbReference>
<dbReference type="InterPro" id="IPR043137">
    <property type="entry name" value="GGT_ssub_C"/>
</dbReference>
<dbReference type="InterPro" id="IPR029055">
    <property type="entry name" value="Ntn_hydrolases_N"/>
</dbReference>
<gene>
    <name evidence="2" type="ORF">QTP81_12085</name>
</gene>
<accession>A0ABT7SYR9</accession>
<dbReference type="Gene3D" id="1.10.246.130">
    <property type="match status" value="1"/>
</dbReference>
<evidence type="ECO:0000256" key="1">
    <source>
        <dbReference type="SAM" id="MobiDB-lite"/>
    </source>
</evidence>
<dbReference type="Gene3D" id="3.60.20.40">
    <property type="match status" value="1"/>
</dbReference>
<evidence type="ECO:0000313" key="2">
    <source>
        <dbReference type="EMBL" id="MDM7861336.1"/>
    </source>
</evidence>
<dbReference type="PRINTS" id="PR01210">
    <property type="entry name" value="GGTRANSPTASE"/>
</dbReference>
<feature type="region of interest" description="Disordered" evidence="1">
    <location>
        <begin position="500"/>
        <end position="526"/>
    </location>
</feature>
<keyword evidence="3" id="KW-1185">Reference proteome</keyword>
<reference evidence="2 3" key="1">
    <citation type="submission" date="2023-06" db="EMBL/GenBank/DDBJ databases">
        <title>Alteromonas sp. ASW11-36 isolated from intertidal sand.</title>
        <authorList>
            <person name="Li Y."/>
        </authorList>
    </citation>
    <scope>NUCLEOTIDE SEQUENCE [LARGE SCALE GENOMIC DNA]</scope>
    <source>
        <strain evidence="2 3">ASW11-36</strain>
    </source>
</reference>
<proteinExistence type="predicted"/>
<keyword evidence="2" id="KW-0012">Acyltransferase</keyword>
<keyword evidence="2" id="KW-0808">Transferase</keyword>
<sequence>MSQFNIAFTAPHKTATEAGMFILRQGGTATEAMVAAAATISVVYPHMNSIGGDSFWLIDNLGADAPIAIDACGAAAADLAQYQSVKAIADRGGRSAITQAGTISGWHAALQADNNAKLPLATVLKPAIDVAKQGFEVTQSLQMAAEKLFATEGRNQAFKDLYEPNDRPLRQGEHFTNPTLARVFEHLAEHGLMAFYSGELAASFARDLAAAGSSITIEDIAATQAQVVTPLKASLDGVDCYNLPAPTQGVHSLAILAIIDRLKSRAISDIDWMHLVVEATKQSFNLRPQIWGDPNAVTELYEQVLQAPVIDQLAQNISMSKAEPWPFNAAPGDTVWLAARDKNGQMVSFIQSIYWEFGSGVVMRDGGFVWNNRGVSFSLDPRAVNSLQPHKKPAHTLNPAFARYHDGRRLAYGTMGGEGQPQTQAKVFTDYTWRGKSVVEAVASPRWLLGRTWGDSSTDLKVEQQLAEQLGFELDRLRHKWQPVPDNNEMMGHAGAILDTQTHLEAASDPRSDGQASVESAAEAQS</sequence>
<organism evidence="2 3">
    <name type="scientific">Alteromonas arenosi</name>
    <dbReference type="NCBI Taxonomy" id="3055817"/>
    <lineage>
        <taxon>Bacteria</taxon>
        <taxon>Pseudomonadati</taxon>
        <taxon>Pseudomonadota</taxon>
        <taxon>Gammaproteobacteria</taxon>
        <taxon>Alteromonadales</taxon>
        <taxon>Alteromonadaceae</taxon>
        <taxon>Alteromonas/Salinimonas group</taxon>
        <taxon>Alteromonas</taxon>
    </lineage>
</organism>
<protein>
    <submittedName>
        <fullName evidence="2">Gamma-glutamyltransferase</fullName>
        <ecNumber evidence="2">2.3.2.2</ecNumber>
    </submittedName>
</protein>
<dbReference type="PANTHER" id="PTHR43881:SF5">
    <property type="entry name" value="GAMMA-GLUTAMYLTRANSPEPTIDASE"/>
    <property type="match status" value="1"/>
</dbReference>
<dbReference type="RefSeq" id="WP_289365777.1">
    <property type="nucleotide sequence ID" value="NZ_JAUCBP010000010.1"/>
</dbReference>
<dbReference type="Proteomes" id="UP001234343">
    <property type="component" value="Unassembled WGS sequence"/>
</dbReference>
<evidence type="ECO:0000313" key="3">
    <source>
        <dbReference type="Proteomes" id="UP001234343"/>
    </source>
</evidence>
<comment type="caution">
    <text evidence="2">The sequence shown here is derived from an EMBL/GenBank/DDBJ whole genome shotgun (WGS) entry which is preliminary data.</text>
</comment>
<dbReference type="InterPro" id="IPR052896">
    <property type="entry name" value="GGT-like_enzyme"/>
</dbReference>
<dbReference type="GO" id="GO:0103068">
    <property type="term" value="F:leukotriene C4 gamma-glutamyl transferase activity"/>
    <property type="evidence" value="ECO:0007669"/>
    <property type="project" value="UniProtKB-EC"/>
</dbReference>
<dbReference type="EC" id="2.3.2.2" evidence="2"/>